<keyword evidence="1" id="KW-0812">Transmembrane</keyword>
<dbReference type="Gene3D" id="3.30.460.10">
    <property type="entry name" value="Beta Polymerase, domain 2"/>
    <property type="match status" value="1"/>
</dbReference>
<evidence type="ECO:0000259" key="2">
    <source>
        <dbReference type="Pfam" id="PF18765"/>
    </source>
</evidence>
<feature type="transmembrane region" description="Helical" evidence="1">
    <location>
        <begin position="21"/>
        <end position="41"/>
    </location>
</feature>
<dbReference type="InterPro" id="IPR041633">
    <property type="entry name" value="Polbeta"/>
</dbReference>
<accession>A0A554LKB9</accession>
<dbReference type="EMBL" id="VMGI01000029">
    <property type="protein sequence ID" value="TSC93313.1"/>
    <property type="molecule type" value="Genomic_DNA"/>
</dbReference>
<name>A0A554LKB9_9BACT</name>
<organism evidence="3 4">
    <name type="scientific">Candidatus Berkelbacteria bacterium Licking1014_85</name>
    <dbReference type="NCBI Taxonomy" id="2017148"/>
    <lineage>
        <taxon>Bacteria</taxon>
        <taxon>Candidatus Berkelbacteria</taxon>
    </lineage>
</organism>
<dbReference type="Pfam" id="PF18765">
    <property type="entry name" value="Polbeta"/>
    <property type="match status" value="1"/>
</dbReference>
<reference evidence="3 4" key="1">
    <citation type="submission" date="2017-07" db="EMBL/GenBank/DDBJ databases">
        <title>Mechanisms for carbon and nitrogen cycling indicate functional differentiation within the Candidate Phyla Radiation.</title>
        <authorList>
            <person name="Danczak R.E."/>
            <person name="Johnston M.D."/>
            <person name="Kenah C."/>
            <person name="Slattery M."/>
            <person name="Wrighton K.C."/>
            <person name="Wilkins M.J."/>
        </authorList>
    </citation>
    <scope>NUCLEOTIDE SEQUENCE [LARGE SCALE GENOMIC DNA]</scope>
    <source>
        <strain evidence="3">Licking1014_85</strain>
    </source>
</reference>
<dbReference type="SUPFAM" id="SSF81301">
    <property type="entry name" value="Nucleotidyltransferase"/>
    <property type="match status" value="1"/>
</dbReference>
<gene>
    <name evidence="3" type="ORF">CEN91_248</name>
</gene>
<comment type="caution">
    <text evidence="3">The sequence shown here is derived from an EMBL/GenBank/DDBJ whole genome shotgun (WGS) entry which is preliminary data.</text>
</comment>
<proteinExistence type="predicted"/>
<feature type="domain" description="Polymerase beta nucleotidyltransferase" evidence="2">
    <location>
        <begin position="19"/>
        <end position="60"/>
    </location>
</feature>
<evidence type="ECO:0000313" key="3">
    <source>
        <dbReference type="EMBL" id="TSC93313.1"/>
    </source>
</evidence>
<evidence type="ECO:0000256" key="1">
    <source>
        <dbReference type="SAM" id="Phobius"/>
    </source>
</evidence>
<dbReference type="CDD" id="cd05403">
    <property type="entry name" value="NT_KNTase_like"/>
    <property type="match status" value="1"/>
</dbReference>
<keyword evidence="1" id="KW-1133">Transmembrane helix</keyword>
<evidence type="ECO:0000313" key="4">
    <source>
        <dbReference type="Proteomes" id="UP000315589"/>
    </source>
</evidence>
<sequence>MQKNFVNSELYNQRFRQTQRIVKILSRFPFVNMIALTGSMITGKITEKSDIDLFIQAEKGRLYLCRFLTTGFVWLIGKKRTNKKIAGKFCLNWYATFNGPKKNNIPHVVLYRRNKITDFPPRGWKIGYKILNALENIVKKYQIHRFKNDPRTYLPGSRVRWSDTEIGLHPPK</sequence>
<dbReference type="AlphaFoldDB" id="A0A554LKB9"/>
<protein>
    <recommendedName>
        <fullName evidence="2">Polymerase beta nucleotidyltransferase domain-containing protein</fullName>
    </recommendedName>
</protein>
<dbReference type="Proteomes" id="UP000315589">
    <property type="component" value="Unassembled WGS sequence"/>
</dbReference>
<keyword evidence="1" id="KW-0472">Membrane</keyword>
<dbReference type="InterPro" id="IPR043519">
    <property type="entry name" value="NT_sf"/>
</dbReference>